<gene>
    <name evidence="1" type="ORF">GSF22_30175</name>
</gene>
<accession>A0ABS3W0V3</accession>
<protein>
    <recommendedName>
        <fullName evidence="3">ADP-ribosylglycohydrolase</fullName>
    </recommendedName>
</protein>
<reference evidence="1 2" key="1">
    <citation type="submission" date="2019-12" db="EMBL/GenBank/DDBJ databases">
        <title>Whole genome sequencing of endophytic Actinobacterium Micromonospora sp. MPMI6T.</title>
        <authorList>
            <person name="Evv R."/>
            <person name="Podile A.R."/>
        </authorList>
    </citation>
    <scope>NUCLEOTIDE SEQUENCE [LARGE SCALE GENOMIC DNA]</scope>
    <source>
        <strain evidence="1 2">MPMI6</strain>
    </source>
</reference>
<dbReference type="Gene3D" id="1.10.4080.10">
    <property type="entry name" value="ADP-ribosylation/Crystallin J1"/>
    <property type="match status" value="1"/>
</dbReference>
<proteinExistence type="predicted"/>
<evidence type="ECO:0000313" key="2">
    <source>
        <dbReference type="Proteomes" id="UP000823521"/>
    </source>
</evidence>
<dbReference type="RefSeq" id="WP_208817326.1">
    <property type="nucleotide sequence ID" value="NZ_WVUH01000432.1"/>
</dbReference>
<evidence type="ECO:0008006" key="3">
    <source>
        <dbReference type="Google" id="ProtNLM"/>
    </source>
</evidence>
<dbReference type="InterPro" id="IPR050792">
    <property type="entry name" value="ADP-ribosylglycohydrolase"/>
</dbReference>
<keyword evidence="2" id="KW-1185">Reference proteome</keyword>
<name>A0ABS3W0V3_MICEH</name>
<dbReference type="EMBL" id="WVUH01000432">
    <property type="protein sequence ID" value="MBO4210228.1"/>
    <property type="molecule type" value="Genomic_DNA"/>
</dbReference>
<dbReference type="Proteomes" id="UP000823521">
    <property type="component" value="Unassembled WGS sequence"/>
</dbReference>
<dbReference type="InterPro" id="IPR036705">
    <property type="entry name" value="Ribosyl_crysJ1_sf"/>
</dbReference>
<dbReference type="PANTHER" id="PTHR16222:SF12">
    <property type="entry name" value="ADP-RIBOSYLGLYCOHYDROLASE-RELATED"/>
    <property type="match status" value="1"/>
</dbReference>
<evidence type="ECO:0000313" key="1">
    <source>
        <dbReference type="EMBL" id="MBO4210228.1"/>
    </source>
</evidence>
<dbReference type="SUPFAM" id="SSF101478">
    <property type="entry name" value="ADP-ribosylglycohydrolase"/>
    <property type="match status" value="1"/>
</dbReference>
<sequence length="358" mass="36244">MSRSTVRQLGAVRGCLLGLLLGDAVGATGGEVPPTGLLPATSAGQLACFTVEGIIRASVRGTLRGICHPPSVVWHAYTRWAGVQGIPGVPRIQDANWPDGWLAQVPALAARRGSAPATVAALRQKTMGTVDDPAGVSTGAHGLIRSLPAGLVEPWSTGATDLAAQLAATTHAAEAVHAAALGATIVSHLVRGAPIDAAVAQAQHRCAHLPGAAPAGQQGAGRPEDAAHPLAPALAAARSAPADWGELVRLAPDARAASALAGAVYVAASFPGPDRLREALIFAASAGDGGHVATVAGAFLGTAYGVDALPVDWLSRLELVWVADTLARDLVAEFVDHPAGSGYGAPPDPQWIVRYPGW</sequence>
<dbReference type="PANTHER" id="PTHR16222">
    <property type="entry name" value="ADP-RIBOSYLGLYCOHYDROLASE"/>
    <property type="match status" value="1"/>
</dbReference>
<organism evidence="1 2">
    <name type="scientific">Micromonospora echinofusca</name>
    <dbReference type="NCBI Taxonomy" id="47858"/>
    <lineage>
        <taxon>Bacteria</taxon>
        <taxon>Bacillati</taxon>
        <taxon>Actinomycetota</taxon>
        <taxon>Actinomycetes</taxon>
        <taxon>Micromonosporales</taxon>
        <taxon>Micromonosporaceae</taxon>
        <taxon>Micromonospora</taxon>
    </lineage>
</organism>
<comment type="caution">
    <text evidence="1">The sequence shown here is derived from an EMBL/GenBank/DDBJ whole genome shotgun (WGS) entry which is preliminary data.</text>
</comment>
<dbReference type="Pfam" id="PF03747">
    <property type="entry name" value="ADP_ribosyl_GH"/>
    <property type="match status" value="1"/>
</dbReference>
<dbReference type="InterPro" id="IPR005502">
    <property type="entry name" value="Ribosyl_crysJ1"/>
</dbReference>